<gene>
    <name evidence="3" type="ORF">NCTC10125_00124</name>
</gene>
<evidence type="ECO:0000256" key="2">
    <source>
        <dbReference type="SAM" id="Phobius"/>
    </source>
</evidence>
<accession>A0AAJ5TBX7</accession>
<dbReference type="Proteomes" id="UP000289629">
    <property type="component" value="Chromosome"/>
</dbReference>
<dbReference type="NCBIfam" id="NF045892">
    <property type="entry name" value="ICE_Mbov_0399"/>
    <property type="match status" value="1"/>
</dbReference>
<keyword evidence="1" id="KW-0175">Coiled coil</keyword>
<evidence type="ECO:0000313" key="4">
    <source>
        <dbReference type="Proteomes" id="UP000289629"/>
    </source>
</evidence>
<name>A0AAJ5TBX7_9BACT</name>
<dbReference type="AlphaFoldDB" id="A0AAJ5TBX7"/>
<keyword evidence="2" id="KW-1133">Transmembrane helix</keyword>
<feature type="transmembrane region" description="Helical" evidence="2">
    <location>
        <begin position="1174"/>
        <end position="1196"/>
    </location>
</feature>
<dbReference type="RefSeq" id="WP_044635196.1">
    <property type="nucleotide sequence ID" value="NZ_CP007229.1"/>
</dbReference>
<protein>
    <submittedName>
        <fullName evidence="3">Uncharacterized protein</fullName>
    </submittedName>
</protein>
<organism evidence="3 4">
    <name type="scientific">Mesomycoplasma dispar</name>
    <dbReference type="NCBI Taxonomy" id="86660"/>
    <lineage>
        <taxon>Bacteria</taxon>
        <taxon>Bacillati</taxon>
        <taxon>Mycoplasmatota</taxon>
        <taxon>Mycoplasmoidales</taxon>
        <taxon>Metamycoplasmataceae</taxon>
        <taxon>Mesomycoplasma</taxon>
    </lineage>
</organism>
<dbReference type="EMBL" id="LR214971">
    <property type="protein sequence ID" value="VEU61303.1"/>
    <property type="molecule type" value="Genomic_DNA"/>
</dbReference>
<keyword evidence="2" id="KW-0472">Membrane</keyword>
<dbReference type="KEGG" id="mds:MDIS_00655"/>
<reference evidence="3 4" key="1">
    <citation type="submission" date="2019-01" db="EMBL/GenBank/DDBJ databases">
        <authorList>
            <consortium name="Pathogen Informatics"/>
        </authorList>
    </citation>
    <scope>NUCLEOTIDE SEQUENCE [LARGE SCALE GENOMIC DNA]</scope>
    <source>
        <strain evidence="3 4">NCTC10125</strain>
    </source>
</reference>
<feature type="coiled-coil region" evidence="1">
    <location>
        <begin position="440"/>
        <end position="467"/>
    </location>
</feature>
<sequence length="1205" mass="142160">MKRKMPFFLITTMVPIHFLSMGFQNNDYFEIHKSANQITKSKFANFTTVIENFEVERQTDSVYFEWFKNQKNEVRKLESYWFDKEITKKVYHPGAKPEINTENYAFEYCKNLENCRNWQFYWEEKKFRHWKEETIFSVYGEYDNSVFDKISLKIGSKSQNNFDVTKSLNQYAKEKISELEKNTGAKNFKISNLIYRIGFEITDDKIKNFTINLQFNYNYQKPVLNSNVELTEYLENLRQKFNSEVLKNNKIILETNDKNEKDYEIRNFSLNQGSETLEKIKEKAKELSEKLFTKFNNQKKYNSSLQFNVTSDTTIEFFLNFQHPQDKNYYNFILNQNVNINFSPEKHSNKDEFWKRLIVIPGQIYDQNIYEPKTDEPIKIQTEKKENEEKKENIRYIYGGKWEYHDKIKLNFFADENENEILYVNGKPIDVLDLNFNYVLEDLRLDRKNEKNAINNYKIEIKKFEKSDKTQDNSKLIAVYEIEFVIKSANSIMDIKWFAWDPKNNKEQQKLIEPYLKDANGNLIYDHFGTKIKNPKFDPLIDPETGTKKQILWVSTGNKLDSLPENSNFAQLPNEISRLNLGLKSNIGFIAEGSVSGKGANITLNSLIENKETWSNRYQINSNNNENFEILSKNSKKFEKFDITNSTNKYFSNSGIWLFSSQFDKGLSSYKIVSIGENSSSQLFSDIFPNKSIIPFWESKPGQILAQSLLSKKMSWNDIKKLSYEQILLYWRNFIEKLVKKQSFSKINSKLDTGYLIKNRIISAIKRRKIAKNSENLRNTSVDNDARNQTGKTDEILEINPEMKVDLLKIILNENEKINENQLKIENVVKNHDGTFNFDVNITNKKQKKLKFTNIKVEKENGDESKTKINFDIEKINLPGNEHFDNFSEIINHLSTQKDADKVDIVLEKENDKIFANFKIKNQYKNKYFVEKPFILLKKLPEASLIFEDHKNIFEELDLDRINLAGILHIEKAKKFILDEIDKSWKKIKYRFNFDFVIDNFDETVEKIIKNVEENDQIPHKVWNLELRVKAESTKNFYGSKVIKLVNIIGSLTEPKIQNLNQIRATQFNFSVSKHSNNLEKALKEHVYNLLLPEEIDAKKYLYLKNLEQIAHNFRLNPNLDRATLILEPGTSQLNGKKELTVFNSDFSPLGNLNVSNLNPSDNSKNIFKKETTWYWLIPLIIFMTLGVLFLGFWIYNKFIAKFKH</sequence>
<evidence type="ECO:0000256" key="1">
    <source>
        <dbReference type="SAM" id="Coils"/>
    </source>
</evidence>
<keyword evidence="2" id="KW-0812">Transmembrane</keyword>
<evidence type="ECO:0000313" key="3">
    <source>
        <dbReference type="EMBL" id="VEU61303.1"/>
    </source>
</evidence>
<proteinExistence type="predicted"/>